<evidence type="ECO:0000256" key="2">
    <source>
        <dbReference type="ARBA" id="ARBA00022452"/>
    </source>
</evidence>
<keyword evidence="2 8" id="KW-1134">Transmembrane beta strand</keyword>
<comment type="function">
    <text evidence="8">Part of the outer membrane protein assembly complex, which is involved in assembly and insertion of beta-barrel proteins into the outer membrane.</text>
</comment>
<evidence type="ECO:0000256" key="6">
    <source>
        <dbReference type="ARBA" id="ARBA00023136"/>
    </source>
</evidence>
<evidence type="ECO:0000256" key="5">
    <source>
        <dbReference type="ARBA" id="ARBA00022737"/>
    </source>
</evidence>
<feature type="signal peptide" evidence="8">
    <location>
        <begin position="1"/>
        <end position="20"/>
    </location>
</feature>
<accession>A0A974PWG0</accession>
<dbReference type="Gene3D" id="2.40.160.50">
    <property type="entry name" value="membrane protein fhac: a member of the omp85/tpsb transporter family"/>
    <property type="match status" value="1"/>
</dbReference>
<feature type="domain" description="POTRA" evidence="10">
    <location>
        <begin position="347"/>
        <end position="421"/>
    </location>
</feature>
<dbReference type="FunFam" id="3.10.20.310:FF:000002">
    <property type="entry name" value="Outer membrane protein assembly factor BamA"/>
    <property type="match status" value="1"/>
</dbReference>
<feature type="domain" description="POTRA" evidence="10">
    <location>
        <begin position="92"/>
        <end position="172"/>
    </location>
</feature>
<dbReference type="InterPro" id="IPR039910">
    <property type="entry name" value="D15-like"/>
</dbReference>
<dbReference type="GO" id="GO:0009279">
    <property type="term" value="C:cell outer membrane"/>
    <property type="evidence" value="ECO:0007669"/>
    <property type="project" value="UniProtKB-SubCell"/>
</dbReference>
<organism evidence="11 12">
    <name type="scientific">Azospira restricta</name>
    <dbReference type="NCBI Taxonomy" id="404405"/>
    <lineage>
        <taxon>Bacteria</taxon>
        <taxon>Pseudomonadati</taxon>
        <taxon>Pseudomonadota</taxon>
        <taxon>Betaproteobacteria</taxon>
        <taxon>Rhodocyclales</taxon>
        <taxon>Rhodocyclaceae</taxon>
        <taxon>Azospira</taxon>
    </lineage>
</organism>
<dbReference type="GO" id="GO:0043165">
    <property type="term" value="P:Gram-negative-bacterium-type cell outer membrane assembly"/>
    <property type="evidence" value="ECO:0007669"/>
    <property type="project" value="UniProtKB-UniRule"/>
</dbReference>
<feature type="domain" description="POTRA" evidence="10">
    <location>
        <begin position="24"/>
        <end position="91"/>
    </location>
</feature>
<feature type="domain" description="POTRA" evidence="10">
    <location>
        <begin position="266"/>
        <end position="344"/>
    </location>
</feature>
<reference evidence="11" key="1">
    <citation type="submission" date="2020-11" db="EMBL/GenBank/DDBJ databases">
        <title>Azospira restricta DSM 18626 genome sequence.</title>
        <authorList>
            <person name="Moe W.M."/>
        </authorList>
    </citation>
    <scope>NUCLEOTIDE SEQUENCE</scope>
    <source>
        <strain evidence="11">DSM 18626</strain>
    </source>
</reference>
<dbReference type="InterPro" id="IPR023707">
    <property type="entry name" value="OM_assembly_BamA"/>
</dbReference>
<evidence type="ECO:0000256" key="4">
    <source>
        <dbReference type="ARBA" id="ARBA00022729"/>
    </source>
</evidence>
<evidence type="ECO:0000256" key="9">
    <source>
        <dbReference type="NCBIfam" id="TIGR03303"/>
    </source>
</evidence>
<keyword evidence="5 8" id="KW-0677">Repeat</keyword>
<dbReference type="Pfam" id="PF01103">
    <property type="entry name" value="Omp85"/>
    <property type="match status" value="1"/>
</dbReference>
<name>A0A974PWG0_9RHOO</name>
<protein>
    <recommendedName>
        <fullName evidence="8 9">Outer membrane protein assembly factor BamA</fullName>
    </recommendedName>
</protein>
<evidence type="ECO:0000256" key="3">
    <source>
        <dbReference type="ARBA" id="ARBA00022692"/>
    </source>
</evidence>
<feature type="domain" description="POTRA" evidence="10">
    <location>
        <begin position="175"/>
        <end position="263"/>
    </location>
</feature>
<keyword evidence="3 8" id="KW-0812">Transmembrane</keyword>
<dbReference type="InterPro" id="IPR034746">
    <property type="entry name" value="POTRA"/>
</dbReference>
<keyword evidence="4 8" id="KW-0732">Signal</keyword>
<sequence precursor="true">MKKNLLAGLIAAIIASSAGAFEPFTIKDIRIEGIQRTEAGTVFSYLPVKVGDTMTNEKAAQAIKALFATGFFKDVRMEVEGEVLVVALEERPAIYTIDFVGLKEFDKDQLKKALRDNGIAEGRIFDRATLERAEQELKRQYLSRGKYGVAITTTITPLERNRVAINFNIEEGDAASIKQINLVGVSAFKEKDLLELFQLRTPNWISWYTKSDQYSRQKLAADLESLRSHYLNRGYLEFNIDSTQVSISPDKKDIYITVSITEGERYAVSSVKLAGDLLLPEAELRKLVQVKPGDVFSREKLNESTKAISDRLGAQGYAFANVNAAPELDKEKRQVAFTIFVDPGKRVYVRRINVTGNTKTRDEVIRQEMRQIEGAWYDADKVQLSKQRIDKTNYFGEVNVETPPVPGTTDQVDVNVNVAEKNTGNISLGAGFSSSEKVILSGSISQANLFGSGKFASLSLNTGKINRTAAFSYTNPYFTVDGVSQGFDVYHRRTDPTKSSISVGNYRSSSTGGGVRWGFPIGEKESISVGIAIDHTALDVDTTSPFRYQQFVNKYGDSNISLPLTAGWASDGRDSVLYPNKGTYQRVALEVAAPPGDLKYYRMTYSFQRYVPLSKDFTLFLSGEAGYGNGFGGQDGLPFYKNFFGGGMGTVRGYETASLGPLDTVCDNYVTRTNCRSSEDRIGGNRKINGTAEVLFPMPGFGADRSVRLGVFVDAGQVWGKGSDNQNVDTGPIRFSTGLSALWNSPMGPLKFSVAAPINKQDGDKAQTFQFQMGQTF</sequence>
<dbReference type="PANTHER" id="PTHR12815">
    <property type="entry name" value="SORTING AND ASSEMBLY MACHINERY SAMM50 PROTEIN FAMILY MEMBER"/>
    <property type="match status" value="1"/>
</dbReference>
<keyword evidence="7 8" id="KW-0998">Cell outer membrane</keyword>
<dbReference type="KEGG" id="ares:IWH25_13155"/>
<keyword evidence="12" id="KW-1185">Reference proteome</keyword>
<comment type="subunit">
    <text evidence="8">Part of the Bam complex.</text>
</comment>
<feature type="chain" id="PRO_5038196412" description="Outer membrane protein assembly factor BamA" evidence="8">
    <location>
        <begin position="21"/>
        <end position="777"/>
    </location>
</feature>
<dbReference type="GO" id="GO:0051205">
    <property type="term" value="P:protein insertion into membrane"/>
    <property type="evidence" value="ECO:0007669"/>
    <property type="project" value="UniProtKB-UniRule"/>
</dbReference>
<comment type="similarity">
    <text evidence="8">Belongs to the BamA family.</text>
</comment>
<dbReference type="InterPro" id="IPR010827">
    <property type="entry name" value="BamA/TamA_POTRA"/>
</dbReference>
<dbReference type="Proteomes" id="UP000663444">
    <property type="component" value="Chromosome"/>
</dbReference>
<gene>
    <name evidence="8 11" type="primary">bamA</name>
    <name evidence="11" type="ORF">IWH25_13155</name>
</gene>
<dbReference type="Gene3D" id="3.10.20.310">
    <property type="entry name" value="membrane protein fhac"/>
    <property type="match status" value="5"/>
</dbReference>
<dbReference type="PROSITE" id="PS51779">
    <property type="entry name" value="POTRA"/>
    <property type="match status" value="5"/>
</dbReference>
<dbReference type="RefSeq" id="WP_203386243.1">
    <property type="nucleotide sequence ID" value="NZ_CP064781.1"/>
</dbReference>
<evidence type="ECO:0000313" key="12">
    <source>
        <dbReference type="Proteomes" id="UP000663444"/>
    </source>
</evidence>
<dbReference type="Pfam" id="PF07244">
    <property type="entry name" value="POTRA"/>
    <property type="match status" value="5"/>
</dbReference>
<dbReference type="NCBIfam" id="TIGR03303">
    <property type="entry name" value="OM_YaeT"/>
    <property type="match status" value="1"/>
</dbReference>
<evidence type="ECO:0000256" key="1">
    <source>
        <dbReference type="ARBA" id="ARBA00004370"/>
    </source>
</evidence>
<dbReference type="PANTHER" id="PTHR12815:SF23">
    <property type="entry name" value="OUTER MEMBRANE PROTEIN ASSEMBLY FACTOR BAMA"/>
    <property type="match status" value="1"/>
</dbReference>
<dbReference type="PIRSF" id="PIRSF006076">
    <property type="entry name" value="OM_assembly_OMP85"/>
    <property type="match status" value="1"/>
</dbReference>
<evidence type="ECO:0000256" key="8">
    <source>
        <dbReference type="HAMAP-Rule" id="MF_01430"/>
    </source>
</evidence>
<evidence type="ECO:0000259" key="10">
    <source>
        <dbReference type="PROSITE" id="PS51779"/>
    </source>
</evidence>
<proteinExistence type="inferred from homology"/>
<comment type="subcellular location">
    <subcellularLocation>
        <location evidence="8">Cell outer membrane</location>
    </subcellularLocation>
    <subcellularLocation>
        <location evidence="1">Membrane</location>
    </subcellularLocation>
</comment>
<dbReference type="HAMAP" id="MF_01430">
    <property type="entry name" value="OM_assembly_BamA"/>
    <property type="match status" value="1"/>
</dbReference>
<dbReference type="InterPro" id="IPR000184">
    <property type="entry name" value="Bac_surfAg_D15"/>
</dbReference>
<keyword evidence="6 8" id="KW-0472">Membrane</keyword>
<evidence type="ECO:0000256" key="7">
    <source>
        <dbReference type="ARBA" id="ARBA00023237"/>
    </source>
</evidence>
<dbReference type="AlphaFoldDB" id="A0A974PWG0"/>
<dbReference type="EMBL" id="CP064781">
    <property type="protein sequence ID" value="QRJ62714.1"/>
    <property type="molecule type" value="Genomic_DNA"/>
</dbReference>
<evidence type="ECO:0000313" key="11">
    <source>
        <dbReference type="EMBL" id="QRJ62714.1"/>
    </source>
</evidence>